<gene>
    <name evidence="2" type="ORF">H9W90_09175</name>
</gene>
<protein>
    <submittedName>
        <fullName evidence="2">Uncharacterized protein</fullName>
    </submittedName>
</protein>
<feature type="transmembrane region" description="Helical" evidence="1">
    <location>
        <begin position="7"/>
        <end position="27"/>
    </location>
</feature>
<sequence length="61" mass="6571">MNLKRTFGAVLTTLGIIGLIYTGYMVLQGGGDFASMIVFGILGFIFFAYGISLVRTTKDEA</sequence>
<reference evidence="2 3" key="1">
    <citation type="submission" date="2020-08" db="EMBL/GenBank/DDBJ databases">
        <title>Polaribacter sp. L12M9 isolated from gut of the Korean scallop.</title>
        <authorList>
            <person name="Jeong Y.S."/>
        </authorList>
    </citation>
    <scope>NUCLEOTIDE SEQUENCE [LARGE SCALE GENOMIC DNA]</scope>
    <source>
        <strain evidence="2 3">L12M9</strain>
    </source>
</reference>
<dbReference type="AlphaFoldDB" id="A0A7G9L6Y0"/>
<name>A0A7G9L6Y0_9FLAO</name>
<dbReference type="KEGG" id="ppec:H9W90_09175"/>
<organism evidence="2 3">
    <name type="scientific">Polaribacter pectinis</name>
    <dbReference type="NCBI Taxonomy" id="2738844"/>
    <lineage>
        <taxon>Bacteria</taxon>
        <taxon>Pseudomonadati</taxon>
        <taxon>Bacteroidota</taxon>
        <taxon>Flavobacteriia</taxon>
        <taxon>Flavobacteriales</taxon>
        <taxon>Flavobacteriaceae</taxon>
    </lineage>
</organism>
<dbReference type="Proteomes" id="UP000515808">
    <property type="component" value="Chromosome"/>
</dbReference>
<keyword evidence="3" id="KW-1185">Reference proteome</keyword>
<evidence type="ECO:0000256" key="1">
    <source>
        <dbReference type="SAM" id="Phobius"/>
    </source>
</evidence>
<proteinExistence type="predicted"/>
<dbReference type="RefSeq" id="WP_187481321.1">
    <property type="nucleotide sequence ID" value="NZ_CP060695.1"/>
</dbReference>
<accession>A0A7G9L6Y0</accession>
<keyword evidence="1" id="KW-0812">Transmembrane</keyword>
<keyword evidence="1" id="KW-1133">Transmembrane helix</keyword>
<evidence type="ECO:0000313" key="2">
    <source>
        <dbReference type="EMBL" id="QNM84379.1"/>
    </source>
</evidence>
<dbReference type="EMBL" id="CP060695">
    <property type="protein sequence ID" value="QNM84379.1"/>
    <property type="molecule type" value="Genomic_DNA"/>
</dbReference>
<evidence type="ECO:0000313" key="3">
    <source>
        <dbReference type="Proteomes" id="UP000515808"/>
    </source>
</evidence>
<feature type="transmembrane region" description="Helical" evidence="1">
    <location>
        <begin position="33"/>
        <end position="54"/>
    </location>
</feature>
<keyword evidence="1" id="KW-0472">Membrane</keyword>